<evidence type="ECO:0000313" key="1">
    <source>
        <dbReference type="EMBL" id="MDM8563422.1"/>
    </source>
</evidence>
<protein>
    <recommendedName>
        <fullName evidence="3">PIN domain-containing protein</fullName>
    </recommendedName>
</protein>
<reference evidence="1" key="1">
    <citation type="submission" date="2023-06" db="EMBL/GenBank/DDBJ databases">
        <title>Uncultivated large filamentous bacteria from sulfidic sediments reveal new species and different genomic features in energy metabolism and defense.</title>
        <authorList>
            <person name="Fonseca A."/>
        </authorList>
    </citation>
    <scope>NUCLEOTIDE SEQUENCE</scope>
    <source>
        <strain evidence="1">HSG4</strain>
    </source>
</reference>
<dbReference type="Gene3D" id="3.40.50.1010">
    <property type="entry name" value="5'-nuclease"/>
    <property type="match status" value="1"/>
</dbReference>
<organism evidence="1 2">
    <name type="scientific">Candidatus Marithioploca araucensis</name>
    <dbReference type="NCBI Taxonomy" id="70273"/>
    <lineage>
        <taxon>Bacteria</taxon>
        <taxon>Pseudomonadati</taxon>
        <taxon>Pseudomonadota</taxon>
        <taxon>Gammaproteobacteria</taxon>
        <taxon>Thiotrichales</taxon>
        <taxon>Thiotrichaceae</taxon>
        <taxon>Candidatus Marithioploca</taxon>
    </lineage>
</organism>
<evidence type="ECO:0008006" key="3">
    <source>
        <dbReference type="Google" id="ProtNLM"/>
    </source>
</evidence>
<gene>
    <name evidence="1" type="ORF">QUF54_08725</name>
</gene>
<dbReference type="EMBL" id="JAUCGM010000626">
    <property type="protein sequence ID" value="MDM8563422.1"/>
    <property type="molecule type" value="Genomic_DNA"/>
</dbReference>
<dbReference type="Proteomes" id="UP001171945">
    <property type="component" value="Unassembled WGS sequence"/>
</dbReference>
<evidence type="ECO:0000313" key="2">
    <source>
        <dbReference type="Proteomes" id="UP001171945"/>
    </source>
</evidence>
<proteinExistence type="predicted"/>
<accession>A0ABT7VV10</accession>
<sequence length="51" mass="5833">MHNLRGFDAVHLASALFLQEQLQQPLPFSTFDNRLRHAAIAENLQVLFPES</sequence>
<comment type="caution">
    <text evidence="1">The sequence shown here is derived from an EMBL/GenBank/DDBJ whole genome shotgun (WGS) entry which is preliminary data.</text>
</comment>
<name>A0ABT7VV10_9GAMM</name>
<keyword evidence="2" id="KW-1185">Reference proteome</keyword>